<dbReference type="AlphaFoldDB" id="A0A3M9N0F2"/>
<dbReference type="Gene3D" id="3.40.50.2000">
    <property type="entry name" value="Glycogen Phosphorylase B"/>
    <property type="match status" value="2"/>
</dbReference>
<accession>A0A3M9N0F2</accession>
<keyword evidence="3" id="KW-1185">Reference proteome</keyword>
<dbReference type="GO" id="GO:0016757">
    <property type="term" value="F:glycosyltransferase activity"/>
    <property type="evidence" value="ECO:0007669"/>
    <property type="project" value="TreeGrafter"/>
</dbReference>
<dbReference type="OrthoDB" id="1220440at2"/>
<dbReference type="Pfam" id="PF13439">
    <property type="entry name" value="Glyco_transf_4"/>
    <property type="match status" value="1"/>
</dbReference>
<reference evidence="2 3" key="1">
    <citation type="submission" date="2018-11" db="EMBL/GenBank/DDBJ databases">
        <title>Rufibacter latericius sp. nov., isolated from water in Baiyang Lake.</title>
        <authorList>
            <person name="Yang Y."/>
        </authorList>
    </citation>
    <scope>NUCLEOTIDE SEQUENCE [LARGE SCALE GENOMIC DNA]</scope>
    <source>
        <strain evidence="2 3">MCC P1</strain>
    </source>
</reference>
<name>A0A3M9N0F2_9BACT</name>
<dbReference type="Proteomes" id="UP000271010">
    <property type="component" value="Unassembled WGS sequence"/>
</dbReference>
<proteinExistence type="predicted"/>
<protein>
    <recommendedName>
        <fullName evidence="1">Glycosyltransferase subfamily 4-like N-terminal domain-containing protein</fullName>
    </recommendedName>
</protein>
<sequence length="408" mass="46420">MSGIMRRIKALYLSYDGMTDSLGQSQVIAYLEKIAKKGVDYHLISFEKPEVFEKKKGTIAARIKDSSIIWHPLSYTKKPPVLSTLKDINRGWAKIKELQETGTFDIVHCRGYIAAILGQRMKKRWGTHFIFDMRGWWPDEKLESGFWNSPVYKPVYSYFKKLERQFFKNSDFTVSLTYAGKDEIVKNKWKEADAIGVIPTCVDFGIFKPFEEVTRNAVRAELKIPLDAQVLLYSGSLGGNYKLEDFLEVYRAFKTVSPNGYFLILSKTEPEPVLQFIEESGIDASSIIITSADYDEVYKYIHASDVGLIIYSITYSVIGRSPTKLGEYWAGGIPAISLKGVGDLDTIMEKYPQGGVLVDSLVQDELQSAFRTLLFDRSPDRSILREAAVDYFDVSKGVEFYYTNYCKA</sequence>
<comment type="caution">
    <text evidence="2">The sequence shown here is derived from an EMBL/GenBank/DDBJ whole genome shotgun (WGS) entry which is preliminary data.</text>
</comment>
<evidence type="ECO:0000313" key="3">
    <source>
        <dbReference type="Proteomes" id="UP000271010"/>
    </source>
</evidence>
<dbReference type="PANTHER" id="PTHR12526:SF600">
    <property type="entry name" value="GLYCOSYL TRANSFERASE GROUP 1"/>
    <property type="match status" value="1"/>
</dbReference>
<dbReference type="EMBL" id="RJJE01000007">
    <property type="protein sequence ID" value="RNI30865.1"/>
    <property type="molecule type" value="Genomic_DNA"/>
</dbReference>
<evidence type="ECO:0000313" key="2">
    <source>
        <dbReference type="EMBL" id="RNI30865.1"/>
    </source>
</evidence>
<dbReference type="SUPFAM" id="SSF53756">
    <property type="entry name" value="UDP-Glycosyltransferase/glycogen phosphorylase"/>
    <property type="match status" value="1"/>
</dbReference>
<evidence type="ECO:0000259" key="1">
    <source>
        <dbReference type="Pfam" id="PF13439"/>
    </source>
</evidence>
<feature type="domain" description="Glycosyltransferase subfamily 4-like N-terminal" evidence="1">
    <location>
        <begin position="29"/>
        <end position="203"/>
    </location>
</feature>
<organism evidence="2 3">
    <name type="scientific">Rufibacter immobilis</name>
    <dbReference type="NCBI Taxonomy" id="1348778"/>
    <lineage>
        <taxon>Bacteria</taxon>
        <taxon>Pseudomonadati</taxon>
        <taxon>Bacteroidota</taxon>
        <taxon>Cytophagia</taxon>
        <taxon>Cytophagales</taxon>
        <taxon>Hymenobacteraceae</taxon>
        <taxon>Rufibacter</taxon>
    </lineage>
</organism>
<gene>
    <name evidence="2" type="ORF">EFA69_07105</name>
</gene>
<dbReference type="InterPro" id="IPR028098">
    <property type="entry name" value="Glyco_trans_4-like_N"/>
</dbReference>
<dbReference type="PANTHER" id="PTHR12526">
    <property type="entry name" value="GLYCOSYLTRANSFERASE"/>
    <property type="match status" value="1"/>
</dbReference>